<gene>
    <name evidence="1" type="ORF">DA103_07065</name>
</gene>
<dbReference type="OrthoDB" id="5522511at2"/>
<name>A0A2T4Y413_ENTCL</name>
<reference evidence="1 2" key="1">
    <citation type="submission" date="2018-04" db="EMBL/GenBank/DDBJ databases">
        <title>Genome sequencing reveals highly heavy metal resistance and biotechnology application of the novel Enterobacter cloacae amazonensis isolated from wastewater river in Manaus - Amazonas.</title>
        <authorList>
            <person name="Astolfi M.C.T."/>
            <person name="Carvalho E.B.D.S."/>
            <person name="Lacerda L.B."/>
            <person name="Pinto M.V."/>
            <person name="Nogueira V.B."/>
            <person name="Barros A.M."/>
            <person name="Astolfi-Filho S."/>
        </authorList>
    </citation>
    <scope>NUCLEOTIDE SEQUENCE [LARGE SCALE GENOMIC DNA]</scope>
    <source>
        <strain evidence="2">amazonensis</strain>
    </source>
</reference>
<proteinExistence type="predicted"/>
<accession>A0A2T4Y413</accession>
<comment type="caution">
    <text evidence="1">The sequence shown here is derived from an EMBL/GenBank/DDBJ whole genome shotgun (WGS) entry which is preliminary data.</text>
</comment>
<dbReference type="RefSeq" id="WP_108089823.1">
    <property type="nucleotide sequence ID" value="NZ_PZPP01000008.1"/>
</dbReference>
<dbReference type="Gene3D" id="3.90.1720.10">
    <property type="entry name" value="endopeptidase domain like (from Nostoc punctiforme)"/>
    <property type="match status" value="1"/>
</dbReference>
<organism evidence="1 2">
    <name type="scientific">Enterobacter cloacae</name>
    <dbReference type="NCBI Taxonomy" id="550"/>
    <lineage>
        <taxon>Bacteria</taxon>
        <taxon>Pseudomonadati</taxon>
        <taxon>Pseudomonadota</taxon>
        <taxon>Gammaproteobacteria</taxon>
        <taxon>Enterobacterales</taxon>
        <taxon>Enterobacteriaceae</taxon>
        <taxon>Enterobacter</taxon>
        <taxon>Enterobacter cloacae complex</taxon>
    </lineage>
</organism>
<sequence length="119" mass="13376">MSWNKYAAVEYAKNHVYRESHRKCELFVKNAIIAGGLPIHGIGSAKNMGLTLSQVGFQKVIGAPQLGDVVVIQSIANHPDGHVCIYDGHQWLSDFAQRTMYPGSGYRKSHPSYQLYRHY</sequence>
<evidence type="ECO:0000313" key="1">
    <source>
        <dbReference type="EMBL" id="PTM36895.1"/>
    </source>
</evidence>
<dbReference type="AlphaFoldDB" id="A0A2T4Y413"/>
<evidence type="ECO:0000313" key="2">
    <source>
        <dbReference type="Proteomes" id="UP000241614"/>
    </source>
</evidence>
<dbReference type="EMBL" id="PZPP01000008">
    <property type="protein sequence ID" value="PTM36895.1"/>
    <property type="molecule type" value="Genomic_DNA"/>
</dbReference>
<dbReference type="Proteomes" id="UP000241614">
    <property type="component" value="Unassembled WGS sequence"/>
</dbReference>
<protein>
    <submittedName>
        <fullName evidence="1">CHAP domain-containing protein</fullName>
    </submittedName>
</protein>